<feature type="region of interest" description="Disordered" evidence="1">
    <location>
        <begin position="1"/>
        <end position="117"/>
    </location>
</feature>
<dbReference type="Proteomes" id="UP001620645">
    <property type="component" value="Unassembled WGS sequence"/>
</dbReference>
<gene>
    <name evidence="2" type="ORF">niasHS_017500</name>
</gene>
<reference evidence="2 3" key="1">
    <citation type="submission" date="2024-10" db="EMBL/GenBank/DDBJ databases">
        <authorList>
            <person name="Kim D."/>
        </authorList>
    </citation>
    <scope>NUCLEOTIDE SEQUENCE [LARGE SCALE GENOMIC DNA]</scope>
    <source>
        <strain evidence="2">Taebaek</strain>
    </source>
</reference>
<protein>
    <submittedName>
        <fullName evidence="2">Uncharacterized protein</fullName>
    </submittedName>
</protein>
<dbReference type="EMBL" id="JBICCN010000373">
    <property type="protein sequence ID" value="KAL3072526.1"/>
    <property type="molecule type" value="Genomic_DNA"/>
</dbReference>
<evidence type="ECO:0000313" key="2">
    <source>
        <dbReference type="EMBL" id="KAL3072526.1"/>
    </source>
</evidence>
<organism evidence="2 3">
    <name type="scientific">Heterodera schachtii</name>
    <name type="common">Sugarbeet cyst nematode worm</name>
    <name type="synonym">Tylenchus schachtii</name>
    <dbReference type="NCBI Taxonomy" id="97005"/>
    <lineage>
        <taxon>Eukaryota</taxon>
        <taxon>Metazoa</taxon>
        <taxon>Ecdysozoa</taxon>
        <taxon>Nematoda</taxon>
        <taxon>Chromadorea</taxon>
        <taxon>Rhabditida</taxon>
        <taxon>Tylenchina</taxon>
        <taxon>Tylenchomorpha</taxon>
        <taxon>Tylenchoidea</taxon>
        <taxon>Heteroderidae</taxon>
        <taxon>Heteroderinae</taxon>
        <taxon>Heterodera</taxon>
    </lineage>
</organism>
<keyword evidence="3" id="KW-1185">Reference proteome</keyword>
<feature type="region of interest" description="Disordered" evidence="1">
    <location>
        <begin position="139"/>
        <end position="248"/>
    </location>
</feature>
<feature type="compositionally biased region" description="Basic and acidic residues" evidence="1">
    <location>
        <begin position="174"/>
        <end position="190"/>
    </location>
</feature>
<feature type="compositionally biased region" description="Basic and acidic residues" evidence="1">
    <location>
        <begin position="237"/>
        <end position="248"/>
    </location>
</feature>
<dbReference type="AlphaFoldDB" id="A0ABD2I0D5"/>
<feature type="compositionally biased region" description="Basic and acidic residues" evidence="1">
    <location>
        <begin position="1"/>
        <end position="38"/>
    </location>
</feature>
<feature type="compositionally biased region" description="Basic and acidic residues" evidence="1">
    <location>
        <begin position="46"/>
        <end position="109"/>
    </location>
</feature>
<proteinExistence type="predicted"/>
<sequence>MREKERAWTKRVEEAEKRQQTRKDTLARERKENDVIEIEREEETQREETTDSREKEARKQTEKTKTMLADKKDKKNGKIEEQCREEEQERDSELGTDTPDREGKGETHATWRRRMSSVGSYVRDGIGTAGAYLNGIWDKARGKTVGRKSHSQQESLERRKDTQNGMTVVKRYKTARDTVESTVSEKEEKPTNVWKRQMRDGPFEKRKHRIGKSPPLFRERENPPEGLPKRKLAKGWADTHQRDAKLNY</sequence>
<accession>A0ABD2I0D5</accession>
<comment type="caution">
    <text evidence="2">The sequence shown here is derived from an EMBL/GenBank/DDBJ whole genome shotgun (WGS) entry which is preliminary data.</text>
</comment>
<evidence type="ECO:0000313" key="3">
    <source>
        <dbReference type="Proteomes" id="UP001620645"/>
    </source>
</evidence>
<name>A0ABD2I0D5_HETSC</name>
<evidence type="ECO:0000256" key="1">
    <source>
        <dbReference type="SAM" id="MobiDB-lite"/>
    </source>
</evidence>